<keyword evidence="4" id="KW-1185">Reference proteome</keyword>
<gene>
    <name evidence="3" type="ORF">PV07_02608</name>
</gene>
<accession>A0A0D1ZS85</accession>
<dbReference type="OrthoDB" id="10490537at2759"/>
<organism evidence="3 4">
    <name type="scientific">Cladophialophora immunda</name>
    <dbReference type="NCBI Taxonomy" id="569365"/>
    <lineage>
        <taxon>Eukaryota</taxon>
        <taxon>Fungi</taxon>
        <taxon>Dikarya</taxon>
        <taxon>Ascomycota</taxon>
        <taxon>Pezizomycotina</taxon>
        <taxon>Eurotiomycetes</taxon>
        <taxon>Chaetothyriomycetidae</taxon>
        <taxon>Chaetothyriales</taxon>
        <taxon>Herpotrichiellaceae</taxon>
        <taxon>Cladophialophora</taxon>
    </lineage>
</organism>
<dbReference type="AlphaFoldDB" id="A0A0D1ZS85"/>
<proteinExistence type="predicted"/>
<dbReference type="VEuPathDB" id="FungiDB:PV07_02608"/>
<dbReference type="HOGENOM" id="CLU_1189937_0_0_1"/>
<keyword evidence="1" id="KW-0175">Coiled coil</keyword>
<feature type="region of interest" description="Disordered" evidence="2">
    <location>
        <begin position="174"/>
        <end position="225"/>
    </location>
</feature>
<dbReference type="Proteomes" id="UP000054466">
    <property type="component" value="Unassembled WGS sequence"/>
</dbReference>
<evidence type="ECO:0000256" key="1">
    <source>
        <dbReference type="SAM" id="Coils"/>
    </source>
</evidence>
<dbReference type="RefSeq" id="XP_016251132.1">
    <property type="nucleotide sequence ID" value="XM_016389230.1"/>
</dbReference>
<name>A0A0D1ZS85_9EURO</name>
<sequence>MQSPTPPPSLDHLTLPNIDNPLYNVDPDSEPAVEYWLQQRCPKLNVKQLISRHNRVQIPIEEDFKLLWRLRSKVQEESAEDAEKVVLQALKDLDSERQKSEEEFRCWEDKLFSDHPFPPGKRGTWEALLRSRNLLSINGSISSLFPHLFDRLQPKTFEAGTFRMNSPTAAVTKRFRAAKSQKTEVRQRTSTKKRQLRDSTDSRRRNASTTTTPLRRSPRLTKSGT</sequence>
<dbReference type="EMBL" id="KN847041">
    <property type="protein sequence ID" value="KIW30916.1"/>
    <property type="molecule type" value="Genomic_DNA"/>
</dbReference>
<evidence type="ECO:0000313" key="3">
    <source>
        <dbReference type="EMBL" id="KIW30916.1"/>
    </source>
</evidence>
<reference evidence="3 4" key="1">
    <citation type="submission" date="2015-01" db="EMBL/GenBank/DDBJ databases">
        <title>The Genome Sequence of Cladophialophora immunda CBS83496.</title>
        <authorList>
            <consortium name="The Broad Institute Genomics Platform"/>
            <person name="Cuomo C."/>
            <person name="de Hoog S."/>
            <person name="Gorbushina A."/>
            <person name="Stielow B."/>
            <person name="Teixiera M."/>
            <person name="Abouelleil A."/>
            <person name="Chapman S.B."/>
            <person name="Priest M."/>
            <person name="Young S.K."/>
            <person name="Wortman J."/>
            <person name="Nusbaum C."/>
            <person name="Birren B."/>
        </authorList>
    </citation>
    <scope>NUCLEOTIDE SEQUENCE [LARGE SCALE GENOMIC DNA]</scope>
    <source>
        <strain evidence="3 4">CBS 83496</strain>
    </source>
</reference>
<protein>
    <submittedName>
        <fullName evidence="3">Uncharacterized protein</fullName>
    </submittedName>
</protein>
<evidence type="ECO:0000256" key="2">
    <source>
        <dbReference type="SAM" id="MobiDB-lite"/>
    </source>
</evidence>
<feature type="coiled-coil region" evidence="1">
    <location>
        <begin position="79"/>
        <end position="110"/>
    </location>
</feature>
<evidence type="ECO:0000313" key="4">
    <source>
        <dbReference type="Proteomes" id="UP000054466"/>
    </source>
</evidence>
<dbReference type="GeneID" id="27341802"/>